<organism evidence="2 3">
    <name type="scientific">Collimonas pratensis</name>
    <dbReference type="NCBI Taxonomy" id="279113"/>
    <lineage>
        <taxon>Bacteria</taxon>
        <taxon>Pseudomonadati</taxon>
        <taxon>Pseudomonadota</taxon>
        <taxon>Betaproteobacteria</taxon>
        <taxon>Burkholderiales</taxon>
        <taxon>Oxalobacteraceae</taxon>
        <taxon>Collimonas</taxon>
    </lineage>
</organism>
<sequence length="175" mass="17612">MTAPVKTIFVKGLTALVGAVSVVLTANGAKTVKYNAVVTDTAGSYTVYGTDGKIKVFADAAAVTKFVGKFMEQGLTIDVNMPSDALAPKAVASTDPTKEIASEQAALNKDITAADAVLTKNQALAASATSLGWATGNSAEQAALQGYNDVITLVTAYVASLNAKLASLTPGGGAP</sequence>
<accession>A0ABN4ME93</accession>
<proteinExistence type="predicted"/>
<dbReference type="Proteomes" id="UP000074914">
    <property type="component" value="Chromosome"/>
</dbReference>
<reference evidence="2 3" key="1">
    <citation type="submission" date="2015-11" db="EMBL/GenBank/DDBJ databases">
        <title>Exploring the genomic traits of fungus-feeding bacterial genus Collimonas.</title>
        <authorList>
            <person name="Song C."/>
            <person name="Schmidt R."/>
            <person name="de Jager V."/>
            <person name="Krzyzanowska D."/>
            <person name="Jongedijk E."/>
            <person name="Cankar K."/>
            <person name="Beekwilder J."/>
            <person name="van Veen A."/>
            <person name="de Boer W."/>
            <person name="van Veen J.A."/>
            <person name="Garbeva P."/>
        </authorList>
    </citation>
    <scope>NUCLEOTIDE SEQUENCE [LARGE SCALE GENOMIC DNA]</scope>
    <source>
        <strain evidence="2 3">Ter291</strain>
    </source>
</reference>
<protein>
    <submittedName>
        <fullName evidence="2">Uncharacterized protein</fullName>
    </submittedName>
</protein>
<evidence type="ECO:0000256" key="1">
    <source>
        <dbReference type="SAM" id="SignalP"/>
    </source>
</evidence>
<dbReference type="RefSeq" id="WP_062115495.1">
    <property type="nucleotide sequence ID" value="NZ_CP013236.1"/>
</dbReference>
<feature type="chain" id="PRO_5046372857" evidence="1">
    <location>
        <begin position="27"/>
        <end position="175"/>
    </location>
</feature>
<evidence type="ECO:0000313" key="3">
    <source>
        <dbReference type="Proteomes" id="UP000074914"/>
    </source>
</evidence>
<gene>
    <name evidence="2" type="ORF">CPter291_2627</name>
</gene>
<dbReference type="EMBL" id="CP013236">
    <property type="protein sequence ID" value="AMP14884.1"/>
    <property type="molecule type" value="Genomic_DNA"/>
</dbReference>
<evidence type="ECO:0000313" key="2">
    <source>
        <dbReference type="EMBL" id="AMP14884.1"/>
    </source>
</evidence>
<name>A0ABN4ME93_9BURK</name>
<feature type="signal peptide" evidence="1">
    <location>
        <begin position="1"/>
        <end position="26"/>
    </location>
</feature>
<keyword evidence="3" id="KW-1185">Reference proteome</keyword>
<keyword evidence="1" id="KW-0732">Signal</keyword>